<comment type="caution">
    <text evidence="1">The sequence shown here is derived from an EMBL/GenBank/DDBJ whole genome shotgun (WGS) entry which is preliminary data.</text>
</comment>
<proteinExistence type="predicted"/>
<dbReference type="AlphaFoldDB" id="A0AAD6M0F5"/>
<gene>
    <name evidence="1" type="ORF">NC653_031103</name>
</gene>
<keyword evidence="2" id="KW-1185">Reference proteome</keyword>
<evidence type="ECO:0000313" key="2">
    <source>
        <dbReference type="Proteomes" id="UP001164929"/>
    </source>
</evidence>
<sequence length="69" mass="7617">MRKEIEHGCTHQKSKKGKVSMWREMKGKLGCGAVYGYCDAICAGNGNCQEMEMGKAYVSVCFNLQSCDS</sequence>
<dbReference type="Proteomes" id="UP001164929">
    <property type="component" value="Chromosome 13"/>
</dbReference>
<evidence type="ECO:0000313" key="1">
    <source>
        <dbReference type="EMBL" id="KAJ6975152.1"/>
    </source>
</evidence>
<accession>A0AAD6M0F5</accession>
<organism evidence="1 2">
    <name type="scientific">Populus alba x Populus x berolinensis</name>
    <dbReference type="NCBI Taxonomy" id="444605"/>
    <lineage>
        <taxon>Eukaryota</taxon>
        <taxon>Viridiplantae</taxon>
        <taxon>Streptophyta</taxon>
        <taxon>Embryophyta</taxon>
        <taxon>Tracheophyta</taxon>
        <taxon>Spermatophyta</taxon>
        <taxon>Magnoliopsida</taxon>
        <taxon>eudicotyledons</taxon>
        <taxon>Gunneridae</taxon>
        <taxon>Pentapetalae</taxon>
        <taxon>rosids</taxon>
        <taxon>fabids</taxon>
        <taxon>Malpighiales</taxon>
        <taxon>Salicaceae</taxon>
        <taxon>Saliceae</taxon>
        <taxon>Populus</taxon>
    </lineage>
</organism>
<protein>
    <submittedName>
        <fullName evidence="1">Uncharacterized protein</fullName>
    </submittedName>
</protein>
<dbReference type="EMBL" id="JAQIZT010000013">
    <property type="protein sequence ID" value="KAJ6975152.1"/>
    <property type="molecule type" value="Genomic_DNA"/>
</dbReference>
<name>A0AAD6M0F5_9ROSI</name>
<reference evidence="1" key="1">
    <citation type="journal article" date="2023" name="Mol. Ecol. Resour.">
        <title>Chromosome-level genome assembly of a triploid poplar Populus alba 'Berolinensis'.</title>
        <authorList>
            <person name="Chen S."/>
            <person name="Yu Y."/>
            <person name="Wang X."/>
            <person name="Wang S."/>
            <person name="Zhang T."/>
            <person name="Zhou Y."/>
            <person name="He R."/>
            <person name="Meng N."/>
            <person name="Wang Y."/>
            <person name="Liu W."/>
            <person name="Liu Z."/>
            <person name="Liu J."/>
            <person name="Guo Q."/>
            <person name="Huang H."/>
            <person name="Sederoff R.R."/>
            <person name="Wang G."/>
            <person name="Qu G."/>
            <person name="Chen S."/>
        </authorList>
    </citation>
    <scope>NUCLEOTIDE SEQUENCE</scope>
    <source>
        <strain evidence="1">SC-2020</strain>
    </source>
</reference>